<accession>A0AAD9VEE6</accession>
<dbReference type="PANTHER" id="PTHR31191">
    <property type="entry name" value="CENTROSOMAL PROTEIN CEP126"/>
    <property type="match status" value="1"/>
</dbReference>
<dbReference type="EMBL" id="JARQWQ010000007">
    <property type="protein sequence ID" value="KAK2570932.1"/>
    <property type="molecule type" value="Genomic_DNA"/>
</dbReference>
<keyword evidence="1" id="KW-0175">Coiled coil</keyword>
<dbReference type="GO" id="GO:0097546">
    <property type="term" value="C:ciliary base"/>
    <property type="evidence" value="ECO:0007669"/>
    <property type="project" value="InterPro"/>
</dbReference>
<proteinExistence type="predicted"/>
<dbReference type="GO" id="GO:0031122">
    <property type="term" value="P:cytoplasmic microtubule organization"/>
    <property type="evidence" value="ECO:0007669"/>
    <property type="project" value="InterPro"/>
</dbReference>
<evidence type="ECO:0000313" key="2">
    <source>
        <dbReference type="EMBL" id="KAK2570932.1"/>
    </source>
</evidence>
<protein>
    <submittedName>
        <fullName evidence="2">Uncharacterized protein</fullName>
    </submittedName>
</protein>
<dbReference type="InterPro" id="IPR028257">
    <property type="entry name" value="CEP126"/>
</dbReference>
<reference evidence="2" key="2">
    <citation type="journal article" date="2023" name="Science">
        <title>Genomic signatures of disease resistance in endangered staghorn corals.</title>
        <authorList>
            <person name="Vollmer S.V."/>
            <person name="Selwyn J.D."/>
            <person name="Despard B.A."/>
            <person name="Roesel C.L."/>
        </authorList>
    </citation>
    <scope>NUCLEOTIDE SEQUENCE</scope>
    <source>
        <strain evidence="2">K2</strain>
    </source>
</reference>
<comment type="caution">
    <text evidence="2">The sequence shown here is derived from an EMBL/GenBank/DDBJ whole genome shotgun (WGS) entry which is preliminary data.</text>
</comment>
<evidence type="ECO:0000256" key="1">
    <source>
        <dbReference type="SAM" id="Coils"/>
    </source>
</evidence>
<sequence length="116" mass="13651">MYDCPWACSFKDSRRFYNRGPSAISLEEQRLMQSLDRLNERLRAQEEITKAISQKPRMNEAGGRKGDLTSMYIFLRREDRVAQEQGKQRGIRTLPTETFCIRDDTKLVTVQPLLFF</sequence>
<organism evidence="2 3">
    <name type="scientific">Acropora cervicornis</name>
    <name type="common">Staghorn coral</name>
    <dbReference type="NCBI Taxonomy" id="6130"/>
    <lineage>
        <taxon>Eukaryota</taxon>
        <taxon>Metazoa</taxon>
        <taxon>Cnidaria</taxon>
        <taxon>Anthozoa</taxon>
        <taxon>Hexacorallia</taxon>
        <taxon>Scleractinia</taxon>
        <taxon>Astrocoeniina</taxon>
        <taxon>Acroporidae</taxon>
        <taxon>Acropora</taxon>
    </lineage>
</organism>
<keyword evidence="3" id="KW-1185">Reference proteome</keyword>
<dbReference type="AlphaFoldDB" id="A0AAD9VEE6"/>
<dbReference type="Proteomes" id="UP001249851">
    <property type="component" value="Unassembled WGS sequence"/>
</dbReference>
<dbReference type="PANTHER" id="PTHR31191:SF4">
    <property type="entry name" value="CENTROSOMAL PROTEIN OF 126 KDA"/>
    <property type="match status" value="1"/>
</dbReference>
<feature type="coiled-coil region" evidence="1">
    <location>
        <begin position="28"/>
        <end position="55"/>
    </location>
</feature>
<dbReference type="GO" id="GO:0005813">
    <property type="term" value="C:centrosome"/>
    <property type="evidence" value="ECO:0007669"/>
    <property type="project" value="InterPro"/>
</dbReference>
<dbReference type="GO" id="GO:0007052">
    <property type="term" value="P:mitotic spindle organization"/>
    <property type="evidence" value="ECO:0007669"/>
    <property type="project" value="InterPro"/>
</dbReference>
<name>A0AAD9VEE6_ACRCE</name>
<gene>
    <name evidence="2" type="ORF">P5673_004652</name>
</gene>
<evidence type="ECO:0000313" key="3">
    <source>
        <dbReference type="Proteomes" id="UP001249851"/>
    </source>
</evidence>
<dbReference type="GO" id="GO:1905515">
    <property type="term" value="P:non-motile cilium assembly"/>
    <property type="evidence" value="ECO:0007669"/>
    <property type="project" value="InterPro"/>
</dbReference>
<reference evidence="2" key="1">
    <citation type="journal article" date="2023" name="G3 (Bethesda)">
        <title>Whole genome assembly and annotation of the endangered Caribbean coral Acropora cervicornis.</title>
        <authorList>
            <person name="Selwyn J.D."/>
            <person name="Vollmer S.V."/>
        </authorList>
    </citation>
    <scope>NUCLEOTIDE SEQUENCE</scope>
    <source>
        <strain evidence="2">K2</strain>
    </source>
</reference>